<dbReference type="AlphaFoldDB" id="A0A0P7KQX0"/>
<dbReference type="NCBIfam" id="TIGR04025">
    <property type="entry name" value="PPOX_FMN_DR2398"/>
    <property type="match status" value="1"/>
</dbReference>
<evidence type="ECO:0000313" key="2">
    <source>
        <dbReference type="EMBL" id="KPN64895.1"/>
    </source>
</evidence>
<protein>
    <submittedName>
        <fullName evidence="2">Pyridoxamine 5'-phosphate oxidase</fullName>
    </submittedName>
</protein>
<dbReference type="Gene3D" id="2.30.110.10">
    <property type="entry name" value="Electron Transport, Fmn-binding Protein, Chain A"/>
    <property type="match status" value="1"/>
</dbReference>
<dbReference type="RefSeq" id="WP_055187374.1">
    <property type="nucleotide sequence ID" value="NZ_FPBS01000008.1"/>
</dbReference>
<comment type="caution">
    <text evidence="2">The sequence shown here is derived from an EMBL/GenBank/DDBJ whole genome shotgun (WGS) entry which is preliminary data.</text>
</comment>
<dbReference type="Proteomes" id="UP000050471">
    <property type="component" value="Unassembled WGS sequence"/>
</dbReference>
<sequence length="203" mass="22881">MEYLETIEELEALYSSPSKASLVKVAKRMTPTYRKWIMASKFCVLSTVGPEGTDGSPRGDDGPVVLELDERHIALPDWRGNNRIDSLRNIVRDPRVSLMFMVPHVDIVVRLNGRARLTVDEALRQRFARAQGEKLPGLVTVVQIDEIYAQCAKSIMRSGLWRADHTPPDIPSLGEMLKEQSSGEFDGEAFDRDWPSKAAQTLW</sequence>
<dbReference type="InterPro" id="IPR024029">
    <property type="entry name" value="Pyridox_Oxase_FMN-dep"/>
</dbReference>
<gene>
    <name evidence="2" type="ORF">AKJ29_06635</name>
</gene>
<dbReference type="InterPro" id="IPR011576">
    <property type="entry name" value="Pyridox_Oxase_N"/>
</dbReference>
<dbReference type="STRING" id="154981.AKJ29_06635"/>
<dbReference type="PANTHER" id="PTHR42815">
    <property type="entry name" value="FAD-BINDING, PUTATIVE (AFU_ORTHOLOGUE AFUA_6G07600)-RELATED"/>
    <property type="match status" value="1"/>
</dbReference>
<dbReference type="EMBL" id="LKBA01000001">
    <property type="protein sequence ID" value="KPN64895.1"/>
    <property type="molecule type" value="Genomic_DNA"/>
</dbReference>
<evidence type="ECO:0000313" key="3">
    <source>
        <dbReference type="Proteomes" id="UP000050471"/>
    </source>
</evidence>
<proteinExistence type="predicted"/>
<dbReference type="InterPro" id="IPR012349">
    <property type="entry name" value="Split_barrel_FMN-bd"/>
</dbReference>
<feature type="domain" description="Pyridoxamine 5'-phosphate oxidase N-terminal" evidence="1">
    <location>
        <begin position="29"/>
        <end position="135"/>
    </location>
</feature>
<accession>A0A0P7KQX0</accession>
<organism evidence="2 3">
    <name type="scientific">Aliiroseovarius crassostreae</name>
    <dbReference type="NCBI Taxonomy" id="154981"/>
    <lineage>
        <taxon>Bacteria</taxon>
        <taxon>Pseudomonadati</taxon>
        <taxon>Pseudomonadota</taxon>
        <taxon>Alphaproteobacteria</taxon>
        <taxon>Rhodobacterales</taxon>
        <taxon>Paracoccaceae</taxon>
        <taxon>Aliiroseovarius</taxon>
    </lineage>
</organism>
<name>A0A0P7KQX0_9RHOB</name>
<dbReference type="SUPFAM" id="SSF50475">
    <property type="entry name" value="FMN-binding split barrel"/>
    <property type="match status" value="1"/>
</dbReference>
<dbReference type="Pfam" id="PF01243">
    <property type="entry name" value="PNPOx_N"/>
    <property type="match status" value="1"/>
</dbReference>
<dbReference type="OrthoDB" id="9790331at2"/>
<dbReference type="PANTHER" id="PTHR42815:SF2">
    <property type="entry name" value="FAD-BINDING, PUTATIVE (AFU_ORTHOLOGUE AFUA_6G07600)-RELATED"/>
    <property type="match status" value="1"/>
</dbReference>
<evidence type="ECO:0000259" key="1">
    <source>
        <dbReference type="Pfam" id="PF01243"/>
    </source>
</evidence>
<keyword evidence="3" id="KW-1185">Reference proteome</keyword>
<reference evidence="2 3" key="1">
    <citation type="submission" date="2015-09" db="EMBL/GenBank/DDBJ databases">
        <title>Draft genome sequence of Aliiroseovarius crassostreae CV919-312TSm, the causative agent of Roseovarius Oyster Disease (formerly Juvenile Oyster Disease).</title>
        <authorList>
            <person name="Kessner L."/>
            <person name="Spinard E."/>
            <person name="Nelson D."/>
        </authorList>
    </citation>
    <scope>NUCLEOTIDE SEQUENCE [LARGE SCALE GENOMIC DNA]</scope>
    <source>
        <strain evidence="2 3">CV919-312</strain>
    </source>
</reference>